<evidence type="ECO:0000256" key="1">
    <source>
        <dbReference type="ARBA" id="ARBA00001947"/>
    </source>
</evidence>
<keyword evidence="5" id="KW-0520">NAD</keyword>
<reference evidence="7 8" key="1">
    <citation type="submission" date="2017-02" db="EMBL/GenBank/DDBJ databases">
        <authorList>
            <person name="Peterson S.W."/>
        </authorList>
    </citation>
    <scope>NUCLEOTIDE SEQUENCE [LARGE SCALE GENOMIC DNA]</scope>
    <source>
        <strain evidence="7 8">DSM 22899</strain>
    </source>
</reference>
<evidence type="ECO:0000259" key="6">
    <source>
        <dbReference type="Pfam" id="PF00107"/>
    </source>
</evidence>
<dbReference type="PANTHER" id="PTHR42940">
    <property type="entry name" value="ALCOHOL DEHYDROGENASE 1-RELATED"/>
    <property type="match status" value="1"/>
</dbReference>
<dbReference type="SUPFAM" id="SSF51735">
    <property type="entry name" value="NAD(P)-binding Rossmann-fold domains"/>
    <property type="match status" value="1"/>
</dbReference>
<feature type="domain" description="Alcohol dehydrogenase-like C-terminal" evidence="6">
    <location>
        <begin position="132"/>
        <end position="254"/>
    </location>
</feature>
<evidence type="ECO:0000256" key="4">
    <source>
        <dbReference type="ARBA" id="ARBA00023002"/>
    </source>
</evidence>
<dbReference type="InterPro" id="IPR011032">
    <property type="entry name" value="GroES-like_sf"/>
</dbReference>
<keyword evidence="8" id="KW-1185">Reference proteome</keyword>
<comment type="cofactor">
    <cofactor evidence="1">
        <name>Zn(2+)</name>
        <dbReference type="ChEBI" id="CHEBI:29105"/>
    </cofactor>
</comment>
<dbReference type="Gene3D" id="3.90.180.10">
    <property type="entry name" value="Medium-chain alcohol dehydrogenases, catalytic domain"/>
    <property type="match status" value="1"/>
</dbReference>
<protein>
    <submittedName>
        <fullName evidence="7">Putative phosphonate catabolism associated alcohol dehydrogenase</fullName>
    </submittedName>
</protein>
<keyword evidence="4" id="KW-0560">Oxidoreductase</keyword>
<dbReference type="InterPro" id="IPR013149">
    <property type="entry name" value="ADH-like_C"/>
</dbReference>
<dbReference type="Pfam" id="PF00107">
    <property type="entry name" value="ADH_zinc_N"/>
    <property type="match status" value="1"/>
</dbReference>
<evidence type="ECO:0000256" key="2">
    <source>
        <dbReference type="ARBA" id="ARBA00022723"/>
    </source>
</evidence>
<dbReference type="PANTHER" id="PTHR42940:SF3">
    <property type="entry name" value="ALCOHOL DEHYDROGENASE 1-RELATED"/>
    <property type="match status" value="1"/>
</dbReference>
<sequence length="296" mass="32030">MGHEIVGRVIAIDEQHAGRDHAGLPLGVGDIVTWSIFASDANCQLSRQGMPQKGDNLFKYGHALLTEEDAFHGGLAEYCILRPYTVILKVPEGIPIPVAAPINCAIATVAGALRMARDIQGKRVLITGMGLLGVACAAMCKDAGACQVIAADVSDRRLSQAMLFGADAVVYLSRGERIPPATVDIAFDMSGSPQAMEMGLETLSYGGTAIWVGAVFGDRKLAMDAESIVRRLLTIRGLHNYNYEDIQYALDFMTRNTLKYPFSSVVEKEFPLSQAQQAFEYAISHKPLRVGIRIGE</sequence>
<evidence type="ECO:0000313" key="8">
    <source>
        <dbReference type="Proteomes" id="UP000190541"/>
    </source>
</evidence>
<proteinExistence type="predicted"/>
<evidence type="ECO:0000256" key="5">
    <source>
        <dbReference type="ARBA" id="ARBA00023027"/>
    </source>
</evidence>
<evidence type="ECO:0000313" key="7">
    <source>
        <dbReference type="EMBL" id="SKB27586.1"/>
    </source>
</evidence>
<dbReference type="InterPro" id="IPR036291">
    <property type="entry name" value="NAD(P)-bd_dom_sf"/>
</dbReference>
<dbReference type="EMBL" id="FUYS01000001">
    <property type="protein sequence ID" value="SKB27586.1"/>
    <property type="molecule type" value="Genomic_DNA"/>
</dbReference>
<dbReference type="GO" id="GO:0046872">
    <property type="term" value="F:metal ion binding"/>
    <property type="evidence" value="ECO:0007669"/>
    <property type="project" value="UniProtKB-KW"/>
</dbReference>
<gene>
    <name evidence="7" type="ORF">SAMN05660226_00282</name>
</gene>
<name>A0A1T4ZY37_9SPHI</name>
<accession>A0A1T4ZY37</accession>
<keyword evidence="3" id="KW-0862">Zinc</keyword>
<dbReference type="SUPFAM" id="SSF50129">
    <property type="entry name" value="GroES-like"/>
    <property type="match status" value="1"/>
</dbReference>
<dbReference type="STRING" id="623280.SAMN05660226_00282"/>
<dbReference type="GO" id="GO:0005737">
    <property type="term" value="C:cytoplasm"/>
    <property type="evidence" value="ECO:0007669"/>
    <property type="project" value="TreeGrafter"/>
</dbReference>
<evidence type="ECO:0000256" key="3">
    <source>
        <dbReference type="ARBA" id="ARBA00022833"/>
    </source>
</evidence>
<dbReference type="AlphaFoldDB" id="A0A1T4ZY37"/>
<dbReference type="Proteomes" id="UP000190541">
    <property type="component" value="Unassembled WGS sequence"/>
</dbReference>
<keyword evidence="2" id="KW-0479">Metal-binding</keyword>
<dbReference type="GO" id="GO:0004022">
    <property type="term" value="F:alcohol dehydrogenase (NAD+) activity"/>
    <property type="evidence" value="ECO:0007669"/>
    <property type="project" value="TreeGrafter"/>
</dbReference>
<organism evidence="7 8">
    <name type="scientific">Parapedobacter luteus</name>
    <dbReference type="NCBI Taxonomy" id="623280"/>
    <lineage>
        <taxon>Bacteria</taxon>
        <taxon>Pseudomonadati</taxon>
        <taxon>Bacteroidota</taxon>
        <taxon>Sphingobacteriia</taxon>
        <taxon>Sphingobacteriales</taxon>
        <taxon>Sphingobacteriaceae</taxon>
        <taxon>Parapedobacter</taxon>
    </lineage>
</organism>
<dbReference type="Gene3D" id="3.40.50.720">
    <property type="entry name" value="NAD(P)-binding Rossmann-like Domain"/>
    <property type="match status" value="1"/>
</dbReference>